<dbReference type="RefSeq" id="XP_017773086.1">
    <property type="nucleotide sequence ID" value="XM_017917597.1"/>
</dbReference>
<dbReference type="Proteomes" id="UP000695000">
    <property type="component" value="Unplaced"/>
</dbReference>
<feature type="domain" description="VWFC" evidence="1">
    <location>
        <begin position="121"/>
        <end position="199"/>
    </location>
</feature>
<dbReference type="InterPro" id="IPR001007">
    <property type="entry name" value="VWF_dom"/>
</dbReference>
<evidence type="ECO:0000313" key="3">
    <source>
        <dbReference type="RefSeq" id="XP_017773086.1"/>
    </source>
</evidence>
<keyword evidence="2" id="KW-1185">Reference proteome</keyword>
<protein>
    <submittedName>
        <fullName evidence="3">Kielin/chordin-like protein</fullName>
    </submittedName>
</protein>
<name>A0ABM1MET6_NICVS</name>
<accession>A0ABM1MET6</accession>
<evidence type="ECO:0000259" key="1">
    <source>
        <dbReference type="PROSITE" id="PS50184"/>
    </source>
</evidence>
<dbReference type="PROSITE" id="PS50184">
    <property type="entry name" value="VWFC_2"/>
    <property type="match status" value="2"/>
</dbReference>
<proteinExistence type="predicted"/>
<evidence type="ECO:0000313" key="2">
    <source>
        <dbReference type="Proteomes" id="UP000695000"/>
    </source>
</evidence>
<dbReference type="GeneID" id="108560153"/>
<sequence>MFCKSGALLYEEIGCTPIKSNGDCASSFNCSNYRLPKHGCLFEKHVYKYGEAIKGTNPCYNCTCIGNAKNGSKIECYNVEYEGPIGPIFPGYGPPSDCYYTYELNNCISSQLKCPPYKNMSICVVDSKGYIEGEKFQPSGKCLDCVCQKGYNGKFVEPFCRKKRCDVEIQYSKQIVDNCAPLYNNNIYPICCPYDFICPSNSKIEHLVKQNSTDHDTFSIIFSDSCDRLGTLLYDEIGCIPIKEVNISCPVAYNCSNYQLPKNGCLFKTHVYKNGETINKTNPCNYCKCYKNSQNKFELSCINWNILRVPYGKYGFSSDCYFTGDLNCCFPSTKCAPYNNAAICVVDHESHIEGQEFQPYGRCMDCVCQKGFEGKLVEPFCRKKRCDVEIKFTKQIMNNCAPLYSKFENPICCPRNFICPSDSKIENLIKSKSVDKVEKCKFGSKTFNKMDTLDLVYGDNYTAKCECSLPPLLTCLN</sequence>
<organism evidence="2 3">
    <name type="scientific">Nicrophorus vespilloides</name>
    <name type="common">Boreal carrion beetle</name>
    <dbReference type="NCBI Taxonomy" id="110193"/>
    <lineage>
        <taxon>Eukaryota</taxon>
        <taxon>Metazoa</taxon>
        <taxon>Ecdysozoa</taxon>
        <taxon>Arthropoda</taxon>
        <taxon>Hexapoda</taxon>
        <taxon>Insecta</taxon>
        <taxon>Pterygota</taxon>
        <taxon>Neoptera</taxon>
        <taxon>Endopterygota</taxon>
        <taxon>Coleoptera</taxon>
        <taxon>Polyphaga</taxon>
        <taxon>Staphyliniformia</taxon>
        <taxon>Silphidae</taxon>
        <taxon>Nicrophorinae</taxon>
        <taxon>Nicrophorus</taxon>
    </lineage>
</organism>
<feature type="domain" description="VWFC" evidence="1">
    <location>
        <begin position="342"/>
        <end position="420"/>
    </location>
</feature>
<reference evidence="3" key="1">
    <citation type="submission" date="2025-08" db="UniProtKB">
        <authorList>
            <consortium name="RefSeq"/>
        </authorList>
    </citation>
    <scope>IDENTIFICATION</scope>
    <source>
        <tissue evidence="3">Whole Larva</tissue>
    </source>
</reference>
<gene>
    <name evidence="3" type="primary">LOC108560153</name>
</gene>